<accession>A0A381QZI6</accession>
<dbReference type="EMBL" id="UINC01001575">
    <property type="protein sequence ID" value="SUZ83978.1"/>
    <property type="molecule type" value="Genomic_DNA"/>
</dbReference>
<name>A0A381QZI6_9ZZZZ</name>
<dbReference type="AlphaFoldDB" id="A0A381QZI6"/>
<proteinExistence type="predicted"/>
<feature type="non-terminal residue" evidence="1">
    <location>
        <position position="1"/>
    </location>
</feature>
<gene>
    <name evidence="1" type="ORF">METZ01_LOCUS36832</name>
</gene>
<organism evidence="1">
    <name type="scientific">marine metagenome</name>
    <dbReference type="NCBI Taxonomy" id="408172"/>
    <lineage>
        <taxon>unclassified sequences</taxon>
        <taxon>metagenomes</taxon>
        <taxon>ecological metagenomes</taxon>
    </lineage>
</organism>
<sequence>VFLVETRENPTVQSNFTVTIDLYSRVLPNMQGELAGACSLPSEAIVGISTIGEIKYCVLLYMSLPVGNNGKTGPF</sequence>
<protein>
    <submittedName>
        <fullName evidence="1">Uncharacterized protein</fullName>
    </submittedName>
</protein>
<evidence type="ECO:0000313" key="1">
    <source>
        <dbReference type="EMBL" id="SUZ83978.1"/>
    </source>
</evidence>
<reference evidence="1" key="1">
    <citation type="submission" date="2018-05" db="EMBL/GenBank/DDBJ databases">
        <authorList>
            <person name="Lanie J.A."/>
            <person name="Ng W.-L."/>
            <person name="Kazmierczak K.M."/>
            <person name="Andrzejewski T.M."/>
            <person name="Davidsen T.M."/>
            <person name="Wayne K.J."/>
            <person name="Tettelin H."/>
            <person name="Glass J.I."/>
            <person name="Rusch D."/>
            <person name="Podicherti R."/>
            <person name="Tsui H.-C.T."/>
            <person name="Winkler M.E."/>
        </authorList>
    </citation>
    <scope>NUCLEOTIDE SEQUENCE</scope>
</reference>